<evidence type="ECO:0000313" key="4">
    <source>
        <dbReference type="Proteomes" id="UP000694422"/>
    </source>
</evidence>
<organism evidence="3 4">
    <name type="scientific">Spermophilus dauricus</name>
    <name type="common">Daurian ground squirrel</name>
    <dbReference type="NCBI Taxonomy" id="99837"/>
    <lineage>
        <taxon>Eukaryota</taxon>
        <taxon>Metazoa</taxon>
        <taxon>Chordata</taxon>
        <taxon>Craniata</taxon>
        <taxon>Vertebrata</taxon>
        <taxon>Euteleostomi</taxon>
        <taxon>Mammalia</taxon>
        <taxon>Eutheria</taxon>
        <taxon>Euarchontoglires</taxon>
        <taxon>Glires</taxon>
        <taxon>Rodentia</taxon>
        <taxon>Sciuromorpha</taxon>
        <taxon>Sciuridae</taxon>
        <taxon>Xerinae</taxon>
        <taxon>Marmotini</taxon>
        <taxon>Spermophilus</taxon>
    </lineage>
</organism>
<reference evidence="3" key="1">
    <citation type="submission" date="2025-08" db="UniProtKB">
        <authorList>
            <consortium name="Ensembl"/>
        </authorList>
    </citation>
    <scope>IDENTIFICATION</scope>
</reference>
<keyword evidence="2" id="KW-1133">Transmembrane helix</keyword>
<protein>
    <submittedName>
        <fullName evidence="3">Uncharacterized protein</fullName>
    </submittedName>
</protein>
<feature type="transmembrane region" description="Helical" evidence="2">
    <location>
        <begin position="6"/>
        <end position="23"/>
    </location>
</feature>
<proteinExistence type="predicted"/>
<keyword evidence="2" id="KW-0472">Membrane</keyword>
<dbReference type="Proteomes" id="UP000694422">
    <property type="component" value="Unplaced"/>
</dbReference>
<keyword evidence="4" id="KW-1185">Reference proteome</keyword>
<accession>A0A8C9UND0</accession>
<reference evidence="3" key="2">
    <citation type="submission" date="2025-09" db="UniProtKB">
        <authorList>
            <consortium name="Ensembl"/>
        </authorList>
    </citation>
    <scope>IDENTIFICATION</scope>
</reference>
<sequence length="91" mass="9256">MGSVWAALLVGGGLAGALFIWLLRGDPPGTTGRTGTRTGPPSATFTAGGGGSGLGRSSRELSWWPFYSGALHLQVNAMLWALGSVASQNLP</sequence>
<evidence type="ECO:0000256" key="2">
    <source>
        <dbReference type="SAM" id="Phobius"/>
    </source>
</evidence>
<dbReference type="AlphaFoldDB" id="A0A8C9UND0"/>
<evidence type="ECO:0000313" key="3">
    <source>
        <dbReference type="Ensembl" id="ENSSDAP00000008978.1"/>
    </source>
</evidence>
<keyword evidence="2" id="KW-0812">Transmembrane</keyword>
<name>A0A8C9UND0_SPEDA</name>
<dbReference type="Ensembl" id="ENSSDAT00000010197.1">
    <property type="protein sequence ID" value="ENSSDAP00000008978.1"/>
    <property type="gene ID" value="ENSSDAG00000008181.1"/>
</dbReference>
<feature type="region of interest" description="Disordered" evidence="1">
    <location>
        <begin position="30"/>
        <end position="53"/>
    </location>
</feature>
<evidence type="ECO:0000256" key="1">
    <source>
        <dbReference type="SAM" id="MobiDB-lite"/>
    </source>
</evidence>
<feature type="compositionally biased region" description="Low complexity" evidence="1">
    <location>
        <begin position="30"/>
        <end position="46"/>
    </location>
</feature>